<comment type="caution">
    <text evidence="2">The sequence shown here is derived from an EMBL/GenBank/DDBJ whole genome shotgun (WGS) entry which is preliminary data.</text>
</comment>
<feature type="chain" id="PRO_5012625446" description="TraB/GumN family protein" evidence="1">
    <location>
        <begin position="26"/>
        <end position="291"/>
    </location>
</feature>
<gene>
    <name evidence="2" type="ORF">CDN99_10045</name>
</gene>
<dbReference type="Pfam" id="PF01963">
    <property type="entry name" value="TraB_PrgY_gumN"/>
    <property type="match status" value="1"/>
</dbReference>
<evidence type="ECO:0000256" key="1">
    <source>
        <dbReference type="SAM" id="SignalP"/>
    </source>
</evidence>
<evidence type="ECO:0000313" key="2">
    <source>
        <dbReference type="EMBL" id="OWQ91483.1"/>
    </source>
</evidence>
<protein>
    <recommendedName>
        <fullName evidence="4">TraB/GumN family protein</fullName>
    </recommendedName>
</protein>
<dbReference type="AlphaFoldDB" id="A0A246JFY2"/>
<proteinExistence type="predicted"/>
<feature type="signal peptide" evidence="1">
    <location>
        <begin position="1"/>
        <end position="25"/>
    </location>
</feature>
<dbReference type="EMBL" id="NIOF01000003">
    <property type="protein sequence ID" value="OWQ91483.1"/>
    <property type="molecule type" value="Genomic_DNA"/>
</dbReference>
<organism evidence="2 3">
    <name type="scientific">Roseateles aquatilis</name>
    <dbReference type="NCBI Taxonomy" id="431061"/>
    <lineage>
        <taxon>Bacteria</taxon>
        <taxon>Pseudomonadati</taxon>
        <taxon>Pseudomonadota</taxon>
        <taxon>Betaproteobacteria</taxon>
        <taxon>Burkholderiales</taxon>
        <taxon>Sphaerotilaceae</taxon>
        <taxon>Roseateles</taxon>
    </lineage>
</organism>
<dbReference type="Proteomes" id="UP000197468">
    <property type="component" value="Unassembled WGS sequence"/>
</dbReference>
<keyword evidence="1" id="KW-0732">Signal</keyword>
<sequence>MINVRGRFMVGALFCGLSLAGIDAAAQPAWQLERDGHHILLVGTQWLGQSSDQLDPEVQARVGQARLLLVQTDDGQLDGPAVPLPDPRADPRTLAALVRACDRWDPRDEAETGARGVLGGLACCIEAHGATLGLLPRHGTRDLVLAAFRAHGHHAVEGLETVASGLLHVDSIPFAEAVREVEQHRPTAASIAADRTQLRRASRSSTDDALAALVLADQIDPTASPVWAAMNAARATAFLARILQASGRTTALAVALDVAHLFGPNGLLKQLEAVGFRVTRIPPPSSEADSE</sequence>
<evidence type="ECO:0008006" key="4">
    <source>
        <dbReference type="Google" id="ProtNLM"/>
    </source>
</evidence>
<evidence type="ECO:0000313" key="3">
    <source>
        <dbReference type="Proteomes" id="UP000197468"/>
    </source>
</evidence>
<keyword evidence="3" id="KW-1185">Reference proteome</keyword>
<accession>A0A246JFY2</accession>
<reference evidence="2 3" key="1">
    <citation type="journal article" date="2008" name="Int. J. Syst. Evol. Microbiol.">
        <title>Description of Roseateles aquatilis sp. nov. and Roseateles terrae sp. nov., in the class Betaproteobacteria, and emended description of the genus Roseateles.</title>
        <authorList>
            <person name="Gomila M."/>
            <person name="Bowien B."/>
            <person name="Falsen E."/>
            <person name="Moore E.R."/>
            <person name="Lalucat J."/>
        </authorList>
    </citation>
    <scope>NUCLEOTIDE SEQUENCE [LARGE SCALE GENOMIC DNA]</scope>
    <source>
        <strain evidence="2 3">CCUG 48205</strain>
    </source>
</reference>
<dbReference type="InterPro" id="IPR002816">
    <property type="entry name" value="TraB/PrgY/GumN_fam"/>
</dbReference>
<name>A0A246JFY2_9BURK</name>